<dbReference type="AlphaFoldDB" id="A0A839IL42"/>
<feature type="transmembrane region" description="Helical" evidence="4">
    <location>
        <begin position="45"/>
        <end position="64"/>
    </location>
</feature>
<dbReference type="Pfam" id="PF07690">
    <property type="entry name" value="MFS_1"/>
    <property type="match status" value="1"/>
</dbReference>
<organism evidence="6 7">
    <name type="scientific">Oceanospirillum sediminis</name>
    <dbReference type="NCBI Taxonomy" id="2760088"/>
    <lineage>
        <taxon>Bacteria</taxon>
        <taxon>Pseudomonadati</taxon>
        <taxon>Pseudomonadota</taxon>
        <taxon>Gammaproteobacteria</taxon>
        <taxon>Oceanospirillales</taxon>
        <taxon>Oceanospirillaceae</taxon>
        <taxon>Oceanospirillum</taxon>
    </lineage>
</organism>
<dbReference type="GO" id="GO:0022857">
    <property type="term" value="F:transmembrane transporter activity"/>
    <property type="evidence" value="ECO:0007669"/>
    <property type="project" value="InterPro"/>
</dbReference>
<dbReference type="PANTHER" id="PTHR23534:SF1">
    <property type="entry name" value="MAJOR FACILITATOR SUPERFAMILY PROTEIN"/>
    <property type="match status" value="1"/>
</dbReference>
<proteinExistence type="predicted"/>
<feature type="transmembrane region" description="Helical" evidence="4">
    <location>
        <begin position="162"/>
        <end position="182"/>
    </location>
</feature>
<evidence type="ECO:0000313" key="6">
    <source>
        <dbReference type="EMBL" id="MBB1485207.1"/>
    </source>
</evidence>
<dbReference type="PROSITE" id="PS50850">
    <property type="entry name" value="MFS"/>
    <property type="match status" value="2"/>
</dbReference>
<keyword evidence="3 4" id="KW-0472">Membrane</keyword>
<feature type="transmembrane region" description="Helical" evidence="4">
    <location>
        <begin position="364"/>
        <end position="382"/>
    </location>
</feature>
<dbReference type="SUPFAM" id="SSF103473">
    <property type="entry name" value="MFS general substrate transporter"/>
    <property type="match status" value="1"/>
</dbReference>
<feature type="transmembrane region" description="Helical" evidence="4">
    <location>
        <begin position="71"/>
        <end position="89"/>
    </location>
</feature>
<keyword evidence="7" id="KW-1185">Reference proteome</keyword>
<dbReference type="RefSeq" id="WP_182806980.1">
    <property type="nucleotide sequence ID" value="NZ_JACJFM010000001.1"/>
</dbReference>
<evidence type="ECO:0000256" key="1">
    <source>
        <dbReference type="ARBA" id="ARBA00022692"/>
    </source>
</evidence>
<feature type="transmembrane region" description="Helical" evidence="4">
    <location>
        <begin position="301"/>
        <end position="325"/>
    </location>
</feature>
<protein>
    <submittedName>
        <fullName evidence="6">MFS transporter</fullName>
    </submittedName>
</protein>
<name>A0A839IL42_9GAMM</name>
<keyword evidence="2 4" id="KW-1133">Transmembrane helix</keyword>
<feature type="domain" description="Major facilitator superfamily (MFS) profile" evidence="5">
    <location>
        <begin position="1"/>
        <end position="187"/>
    </location>
</feature>
<comment type="caution">
    <text evidence="6">The sequence shown here is derived from an EMBL/GenBank/DDBJ whole genome shotgun (WGS) entry which is preliminary data.</text>
</comment>
<keyword evidence="1 4" id="KW-0812">Transmembrane</keyword>
<accession>A0A839IL42</accession>
<dbReference type="Proteomes" id="UP000565262">
    <property type="component" value="Unassembled WGS sequence"/>
</dbReference>
<feature type="transmembrane region" description="Helical" evidence="4">
    <location>
        <begin position="251"/>
        <end position="270"/>
    </location>
</feature>
<reference evidence="6 7" key="1">
    <citation type="submission" date="2020-08" db="EMBL/GenBank/DDBJ databases">
        <title>Oceanospirillum sp. nov. isolated from marine sediment.</title>
        <authorList>
            <person name="Ji X."/>
        </authorList>
    </citation>
    <scope>NUCLEOTIDE SEQUENCE [LARGE SCALE GENOMIC DNA]</scope>
    <source>
        <strain evidence="6 7">D5</strain>
    </source>
</reference>
<dbReference type="InterPro" id="IPR011701">
    <property type="entry name" value="MFS"/>
</dbReference>
<feature type="transmembrane region" description="Helical" evidence="4">
    <location>
        <begin position="132"/>
        <end position="150"/>
    </location>
</feature>
<feature type="domain" description="Major facilitator superfamily (MFS) profile" evidence="5">
    <location>
        <begin position="202"/>
        <end position="397"/>
    </location>
</feature>
<feature type="transmembrane region" description="Helical" evidence="4">
    <location>
        <begin position="277"/>
        <end position="295"/>
    </location>
</feature>
<evidence type="ECO:0000256" key="2">
    <source>
        <dbReference type="ARBA" id="ARBA00022989"/>
    </source>
</evidence>
<feature type="transmembrane region" description="Helical" evidence="4">
    <location>
        <begin position="95"/>
        <end position="112"/>
    </location>
</feature>
<dbReference type="EMBL" id="JACJFM010000001">
    <property type="protein sequence ID" value="MBB1485207.1"/>
    <property type="molecule type" value="Genomic_DNA"/>
</dbReference>
<gene>
    <name evidence="6" type="ORF">H4O21_01050</name>
</gene>
<evidence type="ECO:0000256" key="3">
    <source>
        <dbReference type="ARBA" id="ARBA00023136"/>
    </source>
</evidence>
<evidence type="ECO:0000256" key="4">
    <source>
        <dbReference type="SAM" id="Phobius"/>
    </source>
</evidence>
<feature type="transmembrane region" description="Helical" evidence="4">
    <location>
        <begin position="211"/>
        <end position="231"/>
    </location>
</feature>
<evidence type="ECO:0000259" key="5">
    <source>
        <dbReference type="PROSITE" id="PS50850"/>
    </source>
</evidence>
<evidence type="ECO:0000313" key="7">
    <source>
        <dbReference type="Proteomes" id="UP000565262"/>
    </source>
</evidence>
<dbReference type="PANTHER" id="PTHR23534">
    <property type="entry name" value="MFS PERMEASE"/>
    <property type="match status" value="1"/>
</dbReference>
<dbReference type="Gene3D" id="1.20.1250.20">
    <property type="entry name" value="MFS general substrate transporter like domains"/>
    <property type="match status" value="1"/>
</dbReference>
<sequence>MTLRNVILLAFASAMAMSLAPAMVFIGGIIGGGLASDSRLATLPVAFMVVGTALSTIPAAMLMQKLGRKRGFILGATGGILACLMASLAIYVQSFWLFVLASACTGFHLAFVQQYRFAAAESVAPEQAGKAISFVLVGGVIAAFVGPELARACADWLDVRFAGSFLAMAFLIAGALVLLLTLQEEADMSQKATSETHKPVSALTLFSRTGFLIAVTGGVVSYAVMSFIMTATPISMHVMDGHSLDMTARVIQSHVAAMYLPSLLTGMIIGSLGIRNIMSLGTLLLLACSGIALMGNELMHYWWALVLLGIGWNFLFVGSTTLLTRQYTSEERFKAQAVNDFAVFSLQAIASLSAGPVIHQLGWQWVNLLPIPVLLVILLLLFRMKSEKTDTAQQGKV</sequence>
<feature type="transmembrane region" description="Helical" evidence="4">
    <location>
        <begin position="337"/>
        <end position="358"/>
    </location>
</feature>
<dbReference type="InterPro" id="IPR036259">
    <property type="entry name" value="MFS_trans_sf"/>
</dbReference>
<dbReference type="InterPro" id="IPR020846">
    <property type="entry name" value="MFS_dom"/>
</dbReference>